<dbReference type="AlphaFoldDB" id="A0AAJ4D2D5"/>
<reference evidence="2 3" key="1">
    <citation type="submission" date="2019-01" db="EMBL/GenBank/DDBJ databases">
        <title>Genome sequence of Bacillus glycinifermentans SRCM103574.</title>
        <authorList>
            <person name="Kong H.-J."/>
            <person name="Jeong S.-Y."/>
            <person name="Jeong D.-Y."/>
        </authorList>
    </citation>
    <scope>NUCLEOTIDE SEQUENCE [LARGE SCALE GENOMIC DNA]</scope>
    <source>
        <strain evidence="2 3">SRCM103574</strain>
    </source>
</reference>
<keyword evidence="1" id="KW-0812">Transmembrane</keyword>
<organism evidence="2 3">
    <name type="scientific">Bacillus glycinifermentans</name>
    <dbReference type="NCBI Taxonomy" id="1664069"/>
    <lineage>
        <taxon>Bacteria</taxon>
        <taxon>Bacillati</taxon>
        <taxon>Bacillota</taxon>
        <taxon>Bacilli</taxon>
        <taxon>Bacillales</taxon>
        <taxon>Bacillaceae</taxon>
        <taxon>Bacillus</taxon>
    </lineage>
</organism>
<feature type="transmembrane region" description="Helical" evidence="1">
    <location>
        <begin position="7"/>
        <end position="24"/>
    </location>
</feature>
<evidence type="ECO:0000256" key="1">
    <source>
        <dbReference type="SAM" id="Phobius"/>
    </source>
</evidence>
<name>A0AAJ4D2D5_9BACI</name>
<proteinExistence type="predicted"/>
<keyword evidence="1" id="KW-1133">Transmembrane helix</keyword>
<dbReference type="RefSeq" id="WP_128748023.1">
    <property type="nucleotide sequence ID" value="NZ_CP035232.1"/>
</dbReference>
<evidence type="ECO:0000313" key="3">
    <source>
        <dbReference type="Proteomes" id="UP000288675"/>
    </source>
</evidence>
<sequence>MNIARYVSFFVITFVLQLILFFVIKKDSGVTIIDMVVMSLLFAFFSFILDKILRKEKQA</sequence>
<accession>A0AAJ4D2D5</accession>
<dbReference type="GeneID" id="82852463"/>
<dbReference type="Proteomes" id="UP000288675">
    <property type="component" value="Chromosome"/>
</dbReference>
<dbReference type="EMBL" id="CP035232">
    <property type="protein sequence ID" value="QAT64706.1"/>
    <property type="molecule type" value="Genomic_DNA"/>
</dbReference>
<gene>
    <name evidence="2" type="ORF">EQZ20_07190</name>
</gene>
<keyword evidence="1" id="KW-0472">Membrane</keyword>
<feature type="transmembrane region" description="Helical" evidence="1">
    <location>
        <begin position="30"/>
        <end position="49"/>
    </location>
</feature>
<protein>
    <submittedName>
        <fullName evidence="2">Uncharacterized protein</fullName>
    </submittedName>
</protein>
<evidence type="ECO:0000313" key="2">
    <source>
        <dbReference type="EMBL" id="QAT64706.1"/>
    </source>
</evidence>